<dbReference type="EMBL" id="JBIACK010000004">
    <property type="protein sequence ID" value="MFE8701072.1"/>
    <property type="molecule type" value="Genomic_DNA"/>
</dbReference>
<protein>
    <submittedName>
        <fullName evidence="1">Uncharacterized protein</fullName>
    </submittedName>
</protein>
<dbReference type="RefSeq" id="WP_389360868.1">
    <property type="nucleotide sequence ID" value="NZ_JBIACK010000004.1"/>
</dbReference>
<sequence>MRPKRKFQYLLHYLIQSPSGSTGNGNITVTRNTPLRPKDIPIIEGEIKERENGRRVIILSFSKFE</sequence>
<name>A0ABW6KED6_9BACI</name>
<accession>A0ABW6KED6</accession>
<organism evidence="1 2">
    <name type="scientific">Cytobacillus spartinae</name>
    <dbReference type="NCBI Taxonomy" id="3299023"/>
    <lineage>
        <taxon>Bacteria</taxon>
        <taxon>Bacillati</taxon>
        <taxon>Bacillota</taxon>
        <taxon>Bacilli</taxon>
        <taxon>Bacillales</taxon>
        <taxon>Bacillaceae</taxon>
        <taxon>Cytobacillus</taxon>
    </lineage>
</organism>
<dbReference type="Proteomes" id="UP001601059">
    <property type="component" value="Unassembled WGS sequence"/>
</dbReference>
<keyword evidence="2" id="KW-1185">Reference proteome</keyword>
<evidence type="ECO:0000313" key="1">
    <source>
        <dbReference type="EMBL" id="MFE8701072.1"/>
    </source>
</evidence>
<reference evidence="1 2" key="1">
    <citation type="submission" date="2024-08" db="EMBL/GenBank/DDBJ databases">
        <title>Two novel Cytobacillus novel species.</title>
        <authorList>
            <person name="Liu G."/>
        </authorList>
    </citation>
    <scope>NUCLEOTIDE SEQUENCE [LARGE SCALE GENOMIC DNA]</scope>
    <source>
        <strain evidence="1 2">FJAT-54145</strain>
    </source>
</reference>
<comment type="caution">
    <text evidence="1">The sequence shown here is derived from an EMBL/GenBank/DDBJ whole genome shotgun (WGS) entry which is preliminary data.</text>
</comment>
<gene>
    <name evidence="1" type="ORF">ACFYKX_10745</name>
</gene>
<proteinExistence type="predicted"/>
<evidence type="ECO:0000313" key="2">
    <source>
        <dbReference type="Proteomes" id="UP001601059"/>
    </source>
</evidence>